<keyword evidence="8 9" id="KW-0472">Membrane</keyword>
<feature type="transmembrane region" description="Helical" evidence="9">
    <location>
        <begin position="786"/>
        <end position="806"/>
    </location>
</feature>
<dbReference type="InterPro" id="IPR023298">
    <property type="entry name" value="ATPase_P-typ_TM_dom_sf"/>
</dbReference>
<dbReference type="GO" id="GO:0005886">
    <property type="term" value="C:plasma membrane"/>
    <property type="evidence" value="ECO:0007669"/>
    <property type="project" value="TreeGrafter"/>
</dbReference>
<evidence type="ECO:0000256" key="4">
    <source>
        <dbReference type="ARBA" id="ARBA00022741"/>
    </source>
</evidence>
<evidence type="ECO:0000313" key="12">
    <source>
        <dbReference type="Proteomes" id="UP000245618"/>
    </source>
</evidence>
<name>A0A2U1JY20_9FLAO</name>
<comment type="subcellular location">
    <subcellularLocation>
        <location evidence="1">Membrane</location>
        <topology evidence="1">Multi-pass membrane protein</topology>
    </subcellularLocation>
</comment>
<feature type="transmembrane region" description="Helical" evidence="9">
    <location>
        <begin position="59"/>
        <end position="82"/>
    </location>
</feature>
<dbReference type="GO" id="GO:0005524">
    <property type="term" value="F:ATP binding"/>
    <property type="evidence" value="ECO:0007669"/>
    <property type="project" value="UniProtKB-KW"/>
</dbReference>
<dbReference type="GO" id="GO:0036376">
    <property type="term" value="P:sodium ion export across plasma membrane"/>
    <property type="evidence" value="ECO:0007669"/>
    <property type="project" value="TreeGrafter"/>
</dbReference>
<keyword evidence="11" id="KW-0378">Hydrolase</keyword>
<feature type="transmembrane region" description="Helical" evidence="9">
    <location>
        <begin position="88"/>
        <end position="107"/>
    </location>
</feature>
<dbReference type="InterPro" id="IPR044492">
    <property type="entry name" value="P_typ_ATPase_HD_dom"/>
</dbReference>
<dbReference type="SUPFAM" id="SSF81660">
    <property type="entry name" value="Metal cation-transporting ATPase, ATP-binding domain N"/>
    <property type="match status" value="1"/>
</dbReference>
<dbReference type="OrthoDB" id="1521937at2"/>
<dbReference type="SFLD" id="SFLDF00027">
    <property type="entry name" value="p-type_atpase"/>
    <property type="match status" value="1"/>
</dbReference>
<dbReference type="Gene3D" id="3.40.50.1000">
    <property type="entry name" value="HAD superfamily/HAD-like"/>
    <property type="match status" value="1"/>
</dbReference>
<dbReference type="SFLD" id="SFLDS00003">
    <property type="entry name" value="Haloacid_Dehalogenase"/>
    <property type="match status" value="1"/>
</dbReference>
<dbReference type="InterPro" id="IPR023299">
    <property type="entry name" value="ATPase_P-typ_cyto_dom_N"/>
</dbReference>
<dbReference type="Gene3D" id="3.40.1110.10">
    <property type="entry name" value="Calcium-transporting ATPase, cytoplasmic domain N"/>
    <property type="match status" value="1"/>
</dbReference>
<evidence type="ECO:0000256" key="6">
    <source>
        <dbReference type="ARBA" id="ARBA00022967"/>
    </source>
</evidence>
<organism evidence="11 12">
    <name type="scientific">Flavobacterium laiguense</name>
    <dbReference type="NCBI Taxonomy" id="2169409"/>
    <lineage>
        <taxon>Bacteria</taxon>
        <taxon>Pseudomonadati</taxon>
        <taxon>Bacteroidota</taxon>
        <taxon>Flavobacteriia</taxon>
        <taxon>Flavobacteriales</taxon>
        <taxon>Flavobacteriaceae</taxon>
        <taxon>Flavobacterium</taxon>
    </lineage>
</organism>
<dbReference type="GO" id="GO:0005391">
    <property type="term" value="F:P-type sodium:potassium-exchanging transporter activity"/>
    <property type="evidence" value="ECO:0007669"/>
    <property type="project" value="TreeGrafter"/>
</dbReference>
<evidence type="ECO:0000256" key="9">
    <source>
        <dbReference type="SAM" id="Phobius"/>
    </source>
</evidence>
<dbReference type="SUPFAM" id="SSF81653">
    <property type="entry name" value="Calcium ATPase, transduction domain A"/>
    <property type="match status" value="1"/>
</dbReference>
<evidence type="ECO:0000256" key="2">
    <source>
        <dbReference type="ARBA" id="ARBA00005675"/>
    </source>
</evidence>
<dbReference type="Gene3D" id="2.70.150.10">
    <property type="entry name" value="Calcium-transporting ATPase, cytoplasmic transduction domain A"/>
    <property type="match status" value="1"/>
</dbReference>
<evidence type="ECO:0000256" key="8">
    <source>
        <dbReference type="ARBA" id="ARBA00023136"/>
    </source>
</evidence>
<dbReference type="SFLD" id="SFLDG00002">
    <property type="entry name" value="C1.7:_P-type_atpase_like"/>
    <property type="match status" value="1"/>
</dbReference>
<dbReference type="InterPro" id="IPR006068">
    <property type="entry name" value="ATPase_P-typ_cation-transptr_C"/>
</dbReference>
<dbReference type="PRINTS" id="PR00119">
    <property type="entry name" value="CATATPASE"/>
</dbReference>
<dbReference type="InterPro" id="IPR023214">
    <property type="entry name" value="HAD_sf"/>
</dbReference>
<dbReference type="EMBL" id="QCZH01000004">
    <property type="protein sequence ID" value="PWA10116.1"/>
    <property type="molecule type" value="Genomic_DNA"/>
</dbReference>
<keyword evidence="7 9" id="KW-1133">Transmembrane helix</keyword>
<feature type="transmembrane region" description="Helical" evidence="9">
    <location>
        <begin position="884"/>
        <end position="902"/>
    </location>
</feature>
<dbReference type="SUPFAM" id="SSF56784">
    <property type="entry name" value="HAD-like"/>
    <property type="match status" value="1"/>
</dbReference>
<dbReference type="InterPro" id="IPR018303">
    <property type="entry name" value="ATPase_P-typ_P_site"/>
</dbReference>
<proteinExistence type="inferred from homology"/>
<keyword evidence="3 9" id="KW-0812">Transmembrane</keyword>
<gene>
    <name evidence="11" type="ORF">DB891_05295</name>
</gene>
<dbReference type="InterPro" id="IPR001757">
    <property type="entry name" value="P_typ_ATPase"/>
</dbReference>
<evidence type="ECO:0000256" key="1">
    <source>
        <dbReference type="ARBA" id="ARBA00004141"/>
    </source>
</evidence>
<evidence type="ECO:0000256" key="7">
    <source>
        <dbReference type="ARBA" id="ARBA00022989"/>
    </source>
</evidence>
<reference evidence="11 12" key="1">
    <citation type="submission" date="2018-04" db="EMBL/GenBank/DDBJ databases">
        <title>Flavobacterium sp. nov., isolated from glacier ice.</title>
        <authorList>
            <person name="Liu Q."/>
            <person name="Xin Y.-H."/>
        </authorList>
    </citation>
    <scope>NUCLEOTIDE SEQUENCE [LARGE SCALE GENOMIC DNA]</scope>
    <source>
        <strain evidence="11 12">LB2P30</strain>
    </source>
</reference>
<dbReference type="Pfam" id="PF13246">
    <property type="entry name" value="Cation_ATPase"/>
    <property type="match status" value="1"/>
</dbReference>
<feature type="transmembrane region" description="Helical" evidence="9">
    <location>
        <begin position="818"/>
        <end position="835"/>
    </location>
</feature>
<comment type="similarity">
    <text evidence="2">Belongs to the cation transport ATPase (P-type) (TC 3.A.3) family. Type IIA subfamily.</text>
</comment>
<dbReference type="GO" id="GO:0016887">
    <property type="term" value="F:ATP hydrolysis activity"/>
    <property type="evidence" value="ECO:0007669"/>
    <property type="project" value="InterPro"/>
</dbReference>
<dbReference type="PRINTS" id="PR00121">
    <property type="entry name" value="NAKATPASE"/>
</dbReference>
<dbReference type="PANTHER" id="PTHR43294">
    <property type="entry name" value="SODIUM/POTASSIUM-TRANSPORTING ATPASE SUBUNIT ALPHA"/>
    <property type="match status" value="1"/>
</dbReference>
<dbReference type="Proteomes" id="UP000245618">
    <property type="component" value="Unassembled WGS sequence"/>
</dbReference>
<dbReference type="InterPro" id="IPR050510">
    <property type="entry name" value="Cation_transp_ATPase_P-type"/>
</dbReference>
<dbReference type="Pfam" id="PF00690">
    <property type="entry name" value="Cation_ATPase_N"/>
    <property type="match status" value="1"/>
</dbReference>
<evidence type="ECO:0000256" key="5">
    <source>
        <dbReference type="ARBA" id="ARBA00022840"/>
    </source>
</evidence>
<feature type="transmembrane region" description="Helical" evidence="9">
    <location>
        <begin position="855"/>
        <end position="878"/>
    </location>
</feature>
<evidence type="ECO:0000313" key="11">
    <source>
        <dbReference type="EMBL" id="PWA10116.1"/>
    </source>
</evidence>
<accession>A0A2U1JY20</accession>
<dbReference type="InterPro" id="IPR036412">
    <property type="entry name" value="HAD-like_sf"/>
</dbReference>
<dbReference type="PROSITE" id="PS00154">
    <property type="entry name" value="ATPASE_E1_E2"/>
    <property type="match status" value="1"/>
</dbReference>
<keyword evidence="12" id="KW-1185">Reference proteome</keyword>
<sequence length="913" mass="100502">MQLINDCNMEFYQHHIDTVINQFNSNAENGLSENTIEKVRKKYGTNVLKVENSKNVFKILFGQFTSPLVLILIVASLVAYYLGQPRDGSILLIIVILNSLIGFYQEWKAENILASLKKLIVNKCTVVREGKTIEIFAEDLVPGDLVKLYEGDGVPADIRLLYSNGFAVNEFILTGESLPSSKDHLFSTDITLPLAEIKNCVYMGTTVARGEAIGIVYAIGIQTEIGKISASSQEIKSADSPVQIEIADVAKKLTYVTLFVGVFLFATRLLLNDSIALALVFSVSVAAAMVPEGLPAQISMALALAVGRLAKRKAIIKKIVSAQTLGSATVIASDKTGTITKNEMTITGCYFNGKSFTVSGLGYEPLGSISDDQSNVLKKDSLGNSKLFFLSGFLSSTGKVSPPDKYHPSWYCIGDPTEAAFATLALKAGFTLEEIEKEYPLIKAFGFDSFRKRASIIRGHQNKIISSVKGSIESILQKSIKIISDGNINELTDAQRQQMLSMSETFSENALRVIAIAYKEIEFKDDYTIDDAEQGLIFAGFVTMFDPPHEEVKEAIESVFKAHMKVFMITGDNEITAKAISKNIGLMNEGNEFPKIINGTSLQSMTDQQLTSVFKNRAVIFSRVSPDDKFRIVDLLIKQGEIVAVTGDGVNDTLSLKRADIGIAMGKNGSKVAQEAANMILLDDNFSTIVVAVKEGRTIFWNLEKNIKINITCNIAELSCVLFGFTGAFWGIATPILAVQILLIDMVGELFPLMMLTYDPPEKNIMENPPRNPKDKILTKNTMNGILINGLITGLVAYSAFLGVFLHNHHLSDHYEKAITVTFVSIIFGNYANVLSARTAGNVFGKYLFSNKKLFIGFLFSFSCVLLLVYLPLLNLYFHTSPLLLVDWLFPLASGIICLTVFEYRKKTEYKNV</sequence>
<dbReference type="SMART" id="SM00831">
    <property type="entry name" value="Cation_ATPase_N"/>
    <property type="match status" value="1"/>
</dbReference>
<comment type="caution">
    <text evidence="11">The sequence shown here is derived from an EMBL/GenBank/DDBJ whole genome shotgun (WGS) entry which is preliminary data.</text>
</comment>
<keyword evidence="4" id="KW-0547">Nucleotide-binding</keyword>
<dbReference type="Pfam" id="PF00122">
    <property type="entry name" value="E1-E2_ATPase"/>
    <property type="match status" value="1"/>
</dbReference>
<dbReference type="GO" id="GO:1990573">
    <property type="term" value="P:potassium ion import across plasma membrane"/>
    <property type="evidence" value="ECO:0007669"/>
    <property type="project" value="TreeGrafter"/>
</dbReference>
<dbReference type="Pfam" id="PF00689">
    <property type="entry name" value="Cation_ATPase_C"/>
    <property type="match status" value="1"/>
</dbReference>
<dbReference type="GO" id="GO:1902600">
    <property type="term" value="P:proton transmembrane transport"/>
    <property type="evidence" value="ECO:0007669"/>
    <property type="project" value="TreeGrafter"/>
</dbReference>
<dbReference type="Gene3D" id="1.20.1110.10">
    <property type="entry name" value="Calcium-transporting ATPase, transmembrane domain"/>
    <property type="match status" value="1"/>
</dbReference>
<evidence type="ECO:0000256" key="3">
    <source>
        <dbReference type="ARBA" id="ARBA00022692"/>
    </source>
</evidence>
<protein>
    <submittedName>
        <fullName evidence="11">HAD family hydrolase</fullName>
    </submittedName>
</protein>
<dbReference type="SUPFAM" id="SSF81665">
    <property type="entry name" value="Calcium ATPase, transmembrane domain M"/>
    <property type="match status" value="1"/>
</dbReference>
<evidence type="ECO:0000259" key="10">
    <source>
        <dbReference type="SMART" id="SM00831"/>
    </source>
</evidence>
<dbReference type="GO" id="GO:0006883">
    <property type="term" value="P:intracellular sodium ion homeostasis"/>
    <property type="evidence" value="ECO:0007669"/>
    <property type="project" value="TreeGrafter"/>
</dbReference>
<keyword evidence="5" id="KW-0067">ATP-binding</keyword>
<keyword evidence="6" id="KW-1278">Translocase</keyword>
<dbReference type="InterPro" id="IPR059000">
    <property type="entry name" value="ATPase_P-type_domA"/>
</dbReference>
<dbReference type="AlphaFoldDB" id="A0A2U1JY20"/>
<dbReference type="PANTHER" id="PTHR43294:SF20">
    <property type="entry name" value="P-TYPE ATPASE"/>
    <property type="match status" value="1"/>
</dbReference>
<dbReference type="InterPro" id="IPR008250">
    <property type="entry name" value="ATPase_P-typ_transduc_dom_A_sf"/>
</dbReference>
<feature type="domain" description="Cation-transporting P-type ATPase N-terminal" evidence="10">
    <location>
        <begin position="10"/>
        <end position="84"/>
    </location>
</feature>
<dbReference type="NCBIfam" id="TIGR01494">
    <property type="entry name" value="ATPase_P-type"/>
    <property type="match status" value="2"/>
</dbReference>
<dbReference type="InterPro" id="IPR004014">
    <property type="entry name" value="ATPase_P-typ_cation-transptr_N"/>
</dbReference>
<dbReference type="GO" id="GO:0030007">
    <property type="term" value="P:intracellular potassium ion homeostasis"/>
    <property type="evidence" value="ECO:0007669"/>
    <property type="project" value="TreeGrafter"/>
</dbReference>